<feature type="transmembrane region" description="Helical" evidence="1">
    <location>
        <begin position="12"/>
        <end position="33"/>
    </location>
</feature>
<evidence type="ECO:0000313" key="2">
    <source>
        <dbReference type="EMBL" id="SIN67369.1"/>
    </source>
</evidence>
<dbReference type="OrthoDB" id="1249794at2"/>
<keyword evidence="3" id="KW-1185">Reference proteome</keyword>
<accession>A0A1N6D9A4</accession>
<proteinExistence type="predicted"/>
<evidence type="ECO:0000256" key="1">
    <source>
        <dbReference type="SAM" id="Phobius"/>
    </source>
</evidence>
<dbReference type="EMBL" id="FSRC01000001">
    <property type="protein sequence ID" value="SIN67369.1"/>
    <property type="molecule type" value="Genomic_DNA"/>
</dbReference>
<dbReference type="AlphaFoldDB" id="A0A1N6D9A4"/>
<dbReference type="Proteomes" id="UP000185221">
    <property type="component" value="Unassembled WGS sequence"/>
</dbReference>
<organism evidence="2 3">
    <name type="scientific">Algoriphagus halophilus</name>
    <dbReference type="NCBI Taxonomy" id="226505"/>
    <lineage>
        <taxon>Bacteria</taxon>
        <taxon>Pseudomonadati</taxon>
        <taxon>Bacteroidota</taxon>
        <taxon>Cytophagia</taxon>
        <taxon>Cytophagales</taxon>
        <taxon>Cyclobacteriaceae</taxon>
        <taxon>Algoriphagus</taxon>
    </lineage>
</organism>
<protein>
    <submittedName>
        <fullName evidence="2">Uncharacterized protein</fullName>
    </submittedName>
</protein>
<keyword evidence="1" id="KW-1133">Transmembrane helix</keyword>
<evidence type="ECO:0000313" key="3">
    <source>
        <dbReference type="Proteomes" id="UP000185221"/>
    </source>
</evidence>
<feature type="transmembrane region" description="Helical" evidence="1">
    <location>
        <begin position="53"/>
        <end position="70"/>
    </location>
</feature>
<gene>
    <name evidence="2" type="ORF">SAMN05444394_0530</name>
</gene>
<sequence>MIKKIWTDPVWSKVISVGIIGLLTLGYTKFVSVTEKVTFREAFNKILEIKIEVVYVILALVTYWVLKFVYRKIFKKEKAYYSLKQQKLRSFNKTTDPNTGILFKWGVFFNYDRPFISDLTAFCTKHGDTPIRFMGDSCSIQGCENSRQRIDKHAVKNLIESDLIDRWEKIK</sequence>
<dbReference type="RefSeq" id="WP_074223277.1">
    <property type="nucleotide sequence ID" value="NZ_FSRC01000001.1"/>
</dbReference>
<keyword evidence="1" id="KW-0812">Transmembrane</keyword>
<keyword evidence="1" id="KW-0472">Membrane</keyword>
<name>A0A1N6D9A4_9BACT</name>
<reference evidence="3" key="1">
    <citation type="submission" date="2016-11" db="EMBL/GenBank/DDBJ databases">
        <authorList>
            <person name="Varghese N."/>
            <person name="Submissions S."/>
        </authorList>
    </citation>
    <scope>NUCLEOTIDE SEQUENCE [LARGE SCALE GENOMIC DNA]</scope>
    <source>
        <strain evidence="3">DSM 15292</strain>
    </source>
</reference>